<name>A0A366DLZ4_9HYPH</name>
<dbReference type="GO" id="GO:0005737">
    <property type="term" value="C:cytoplasm"/>
    <property type="evidence" value="ECO:0007669"/>
    <property type="project" value="TreeGrafter"/>
</dbReference>
<evidence type="ECO:0000313" key="3">
    <source>
        <dbReference type="EMBL" id="RBO91100.1"/>
    </source>
</evidence>
<dbReference type="SUPFAM" id="SSF54373">
    <property type="entry name" value="FAD-linked reductases, C-terminal domain"/>
    <property type="match status" value="1"/>
</dbReference>
<dbReference type="Pfam" id="PF01266">
    <property type="entry name" value="DAO"/>
    <property type="match status" value="1"/>
</dbReference>
<accession>A0A366DLZ4</accession>
<dbReference type="InterPro" id="IPR006076">
    <property type="entry name" value="FAD-dep_OxRdtase"/>
</dbReference>
<dbReference type="Gene3D" id="3.50.50.60">
    <property type="entry name" value="FAD/NAD(P)-binding domain"/>
    <property type="match status" value="2"/>
</dbReference>
<dbReference type="SUPFAM" id="SSF51905">
    <property type="entry name" value="FAD/NAD(P)-binding domain"/>
    <property type="match status" value="1"/>
</dbReference>
<evidence type="ECO:0000313" key="4">
    <source>
        <dbReference type="Proteomes" id="UP000252893"/>
    </source>
</evidence>
<protein>
    <submittedName>
        <fullName evidence="3">D-amino-acid dehydrogenase</fullName>
    </submittedName>
</protein>
<dbReference type="EMBL" id="QNRH01000010">
    <property type="protein sequence ID" value="RBO91100.1"/>
    <property type="molecule type" value="Genomic_DNA"/>
</dbReference>
<dbReference type="Gene3D" id="3.30.9.10">
    <property type="entry name" value="D-Amino Acid Oxidase, subunit A, domain 2"/>
    <property type="match status" value="1"/>
</dbReference>
<gene>
    <name evidence="3" type="ORF">DFR47_110101</name>
</gene>
<dbReference type="GO" id="GO:0016491">
    <property type="term" value="F:oxidoreductase activity"/>
    <property type="evidence" value="ECO:0007669"/>
    <property type="project" value="UniProtKB-KW"/>
</dbReference>
<feature type="domain" description="FAD dependent oxidoreductase" evidence="2">
    <location>
        <begin position="19"/>
        <end position="408"/>
    </location>
</feature>
<reference evidence="3 4" key="1">
    <citation type="submission" date="2018-06" db="EMBL/GenBank/DDBJ databases">
        <title>Genomic Encyclopedia of Type Strains, Phase IV (KMG-IV): sequencing the most valuable type-strain genomes for metagenomic binning, comparative biology and taxonomic classification.</title>
        <authorList>
            <person name="Goeker M."/>
        </authorList>
    </citation>
    <scope>NUCLEOTIDE SEQUENCE [LARGE SCALE GENOMIC DNA]</scope>
    <source>
        <strain evidence="3 4">DSM 25619</strain>
    </source>
</reference>
<keyword evidence="4" id="KW-1185">Reference proteome</keyword>
<organism evidence="3 4">
    <name type="scientific">Pseudochrobactrum asaccharolyticum</name>
    <dbReference type="NCBI Taxonomy" id="354351"/>
    <lineage>
        <taxon>Bacteria</taxon>
        <taxon>Pseudomonadati</taxon>
        <taxon>Pseudomonadota</taxon>
        <taxon>Alphaproteobacteria</taxon>
        <taxon>Hyphomicrobiales</taxon>
        <taxon>Brucellaceae</taxon>
        <taxon>Pseudochrobactrum</taxon>
    </lineage>
</organism>
<dbReference type="PANTHER" id="PTHR13847:SF289">
    <property type="entry name" value="GLYCINE OXIDASE"/>
    <property type="match status" value="1"/>
</dbReference>
<dbReference type="AlphaFoldDB" id="A0A366DLZ4"/>
<sequence length="427" mass="46769">MLAGNLCPVLYGHIMRKFDTIILGAGIIGVSTALHLQARGHAVCLIDKKNPGEGTSYGNAGLIERSSVIPYSFPRGFANLLKYALNNRSDVRYDLAYMPKMAPWLFQFWRNSSPERLAKATEAMLPLVESCVTEHDFLIEQAGCENLVQSKGWLEAFCSEEALNAFVKTLPSLDRFALNYKVLDRAEFAATEPAMRNIAGAVHWLDPKTVSDPAGLVKAYAALFTQRGGIFQHGDATTLQQQSDGWSVRASEQVTARNVVVALGPQSHLIYQQAGIKLPMAVKRGTHLHFSMEEDAALNHSVVEVEGGYVMAPMRQGMRLTTGIEFGSPDAPANRILLDRAEKRARKVLPSLGKPVEAQPWLGLRPCMPDMCPVIGAVPNKPGLWMNFGHAHHGLTLGPASGRLLAEMMTGEKTFIPAEPYSASRFM</sequence>
<evidence type="ECO:0000256" key="1">
    <source>
        <dbReference type="ARBA" id="ARBA00023002"/>
    </source>
</evidence>
<dbReference type="Proteomes" id="UP000252893">
    <property type="component" value="Unassembled WGS sequence"/>
</dbReference>
<keyword evidence="1" id="KW-0560">Oxidoreductase</keyword>
<dbReference type="InterPro" id="IPR036188">
    <property type="entry name" value="FAD/NAD-bd_sf"/>
</dbReference>
<comment type="caution">
    <text evidence="3">The sequence shown here is derived from an EMBL/GenBank/DDBJ whole genome shotgun (WGS) entry which is preliminary data.</text>
</comment>
<evidence type="ECO:0000259" key="2">
    <source>
        <dbReference type="Pfam" id="PF01266"/>
    </source>
</evidence>
<proteinExistence type="predicted"/>
<dbReference type="PANTHER" id="PTHR13847">
    <property type="entry name" value="SARCOSINE DEHYDROGENASE-RELATED"/>
    <property type="match status" value="1"/>
</dbReference>